<evidence type="ECO:0000313" key="3">
    <source>
        <dbReference type="Proteomes" id="UP000749646"/>
    </source>
</evidence>
<keyword evidence="3" id="KW-1185">Reference proteome</keyword>
<feature type="signal peptide" evidence="1">
    <location>
        <begin position="1"/>
        <end position="23"/>
    </location>
</feature>
<name>A0A9P6M0E7_9FUNG</name>
<organism evidence="2 3">
    <name type="scientific">Modicella reniformis</name>
    <dbReference type="NCBI Taxonomy" id="1440133"/>
    <lineage>
        <taxon>Eukaryota</taxon>
        <taxon>Fungi</taxon>
        <taxon>Fungi incertae sedis</taxon>
        <taxon>Mucoromycota</taxon>
        <taxon>Mortierellomycotina</taxon>
        <taxon>Mortierellomycetes</taxon>
        <taxon>Mortierellales</taxon>
        <taxon>Mortierellaceae</taxon>
        <taxon>Modicella</taxon>
    </lineage>
</organism>
<protein>
    <submittedName>
        <fullName evidence="2">Uncharacterized protein</fullName>
    </submittedName>
</protein>
<dbReference type="AlphaFoldDB" id="A0A9P6M0E7"/>
<sequence>MSVKQLLVFAACYICMLARPVFSKCCYTISSRTLDDSFYEVSFTASSQSVLGSPNKIYSAVIGFPSNHTISSIPNGCSFLATTSVICHLSGQSQLALSFYNMTLEDPPAAANLIVVNGEKCTLNTTCQIPVYTPCSASLQSSATLSVTPLPSGDAHPEYENRGMVIGLSCSLGSLALIAGFLVLRRGKIHDADGGVQRRCSKNSFYNDKKSHDAFGGSEAYASYPEKTSRRQSSIREIQEPAVAAVAAVAAKTVEDVQLDLEKMETEERLRSVASEHAVTVVTQPKPACHPSTRAAVLDTEVVHIPSASLLENGVSLVDYFQGETDRFVCGRSIAEVDKNAISLDNQHSLLRKSRSSDPWPAETKLLSKATRTASLHRAASVSVIGTGRFHYYHANNILSYCPHRQQVPSHFSELERSHGCSLPRQNHWQYQRYNGQRSEPIRVADHQVVDSTAPYGHSLYGYL</sequence>
<evidence type="ECO:0000256" key="1">
    <source>
        <dbReference type="SAM" id="SignalP"/>
    </source>
</evidence>
<gene>
    <name evidence="2" type="ORF">BGZ65_002462</name>
</gene>
<proteinExistence type="predicted"/>
<dbReference type="Proteomes" id="UP000749646">
    <property type="component" value="Unassembled WGS sequence"/>
</dbReference>
<reference evidence="2" key="1">
    <citation type="journal article" date="2020" name="Fungal Divers.">
        <title>Resolving the Mortierellaceae phylogeny through synthesis of multi-gene phylogenetics and phylogenomics.</title>
        <authorList>
            <person name="Vandepol N."/>
            <person name="Liber J."/>
            <person name="Desiro A."/>
            <person name="Na H."/>
            <person name="Kennedy M."/>
            <person name="Barry K."/>
            <person name="Grigoriev I.V."/>
            <person name="Miller A.N."/>
            <person name="O'Donnell K."/>
            <person name="Stajich J.E."/>
            <person name="Bonito G."/>
        </authorList>
    </citation>
    <scope>NUCLEOTIDE SEQUENCE</scope>
    <source>
        <strain evidence="2">MES-2147</strain>
    </source>
</reference>
<comment type="caution">
    <text evidence="2">The sequence shown here is derived from an EMBL/GenBank/DDBJ whole genome shotgun (WGS) entry which is preliminary data.</text>
</comment>
<dbReference type="OrthoDB" id="2437320at2759"/>
<dbReference type="EMBL" id="JAAAHW010006660">
    <property type="protein sequence ID" value="KAF9956791.1"/>
    <property type="molecule type" value="Genomic_DNA"/>
</dbReference>
<evidence type="ECO:0000313" key="2">
    <source>
        <dbReference type="EMBL" id="KAF9956791.1"/>
    </source>
</evidence>
<accession>A0A9P6M0E7</accession>
<feature type="chain" id="PRO_5040113961" evidence="1">
    <location>
        <begin position="24"/>
        <end position="464"/>
    </location>
</feature>
<keyword evidence="1" id="KW-0732">Signal</keyword>